<dbReference type="Pfam" id="PF00001">
    <property type="entry name" value="7tm_1"/>
    <property type="match status" value="1"/>
</dbReference>
<evidence type="ECO:0000313" key="13">
    <source>
        <dbReference type="Proteomes" id="UP000314986"/>
    </source>
</evidence>
<dbReference type="PRINTS" id="PR00237">
    <property type="entry name" value="GPCRRHODOPSN"/>
</dbReference>
<sequence length="334" mass="38468">MAPVLYLIPSFLFLSPSPSLLVFINSLCRHTPDSGANEICQPEQIGILNSTLLSLAFVIGTILNGASLYIFWFCIRKWSPGLILQFNLALADVLVTPSIPFMIAYSSLSYWPFGPFLCQLKLFLLKANNFSSIYFLTLISIHRYHMIVHCTTKTWFKEAWFIKLVCVVVWLLVLFQGIPFFFILKTSEINNATQCLGIHQNDLLFSYFVWDMVMVSIGYIIPLIVSIICYSLLSCFIVRLNLSKKRAAKMKAMWMIVISLVVFIICCLPIQVTRITAVIVKLFYPEKCQLLYKMENSYYMTLTLVNLNCCLDPLLYWFLSKKFQDTFHVGRTFC</sequence>
<feature type="transmembrane region" description="Helical" evidence="10">
    <location>
        <begin position="217"/>
        <end position="240"/>
    </location>
</feature>
<comment type="similarity">
    <text evidence="9">Belongs to the G-protein coupled receptor 1 family.</text>
</comment>
<dbReference type="Ensembl" id="ENSCMIT00000020775.1">
    <property type="protein sequence ID" value="ENSCMIP00000020401.1"/>
    <property type="gene ID" value="ENSCMIG00000009407.1"/>
</dbReference>
<reference evidence="13" key="3">
    <citation type="journal article" date="2014" name="Nature">
        <title>Elephant shark genome provides unique insights into gnathostome evolution.</title>
        <authorList>
            <consortium name="International Elephant Shark Genome Sequencing Consortium"/>
            <person name="Venkatesh B."/>
            <person name="Lee A.P."/>
            <person name="Ravi V."/>
            <person name="Maurya A.K."/>
            <person name="Lian M.M."/>
            <person name="Swann J.B."/>
            <person name="Ohta Y."/>
            <person name="Flajnik M.F."/>
            <person name="Sutoh Y."/>
            <person name="Kasahara M."/>
            <person name="Hoon S."/>
            <person name="Gangu V."/>
            <person name="Roy S.W."/>
            <person name="Irimia M."/>
            <person name="Korzh V."/>
            <person name="Kondrychyn I."/>
            <person name="Lim Z.W."/>
            <person name="Tay B.H."/>
            <person name="Tohari S."/>
            <person name="Kong K.W."/>
            <person name="Ho S."/>
            <person name="Lorente-Galdos B."/>
            <person name="Quilez J."/>
            <person name="Marques-Bonet T."/>
            <person name="Raney B.J."/>
            <person name="Ingham P.W."/>
            <person name="Tay A."/>
            <person name="Hillier L.W."/>
            <person name="Minx P."/>
            <person name="Boehm T."/>
            <person name="Wilson R.K."/>
            <person name="Brenner S."/>
            <person name="Warren W.C."/>
        </authorList>
    </citation>
    <scope>NUCLEOTIDE SEQUENCE [LARGE SCALE GENOMIC DNA]</scope>
</reference>
<evidence type="ECO:0000256" key="2">
    <source>
        <dbReference type="ARBA" id="ARBA00022475"/>
    </source>
</evidence>
<comment type="subcellular location">
    <subcellularLocation>
        <location evidence="1">Cell membrane</location>
        <topology evidence="1">Multi-pass membrane protein</topology>
    </subcellularLocation>
</comment>
<evidence type="ECO:0000256" key="10">
    <source>
        <dbReference type="SAM" id="Phobius"/>
    </source>
</evidence>
<evidence type="ECO:0000313" key="12">
    <source>
        <dbReference type="Ensembl" id="ENSCMIP00000020401.1"/>
    </source>
</evidence>
<keyword evidence="4 10" id="KW-1133">Transmembrane helix</keyword>
<evidence type="ECO:0000256" key="6">
    <source>
        <dbReference type="ARBA" id="ARBA00023136"/>
    </source>
</evidence>
<evidence type="ECO:0000256" key="4">
    <source>
        <dbReference type="ARBA" id="ARBA00022989"/>
    </source>
</evidence>
<keyword evidence="8 9" id="KW-0807">Transducer</keyword>
<dbReference type="PANTHER" id="PTHR24231">
    <property type="entry name" value="PURINOCEPTOR-RELATED G-PROTEIN COUPLED RECEPTOR"/>
    <property type="match status" value="1"/>
</dbReference>
<evidence type="ECO:0000256" key="8">
    <source>
        <dbReference type="ARBA" id="ARBA00023224"/>
    </source>
</evidence>
<dbReference type="PANTHER" id="PTHR24231:SF35">
    <property type="entry name" value="P2Y PURINOCEPTOR 4-LIKE"/>
    <property type="match status" value="1"/>
</dbReference>
<keyword evidence="7 9" id="KW-0675">Receptor</keyword>
<dbReference type="GeneTree" id="ENSGT01150000287001"/>
<protein>
    <recommendedName>
        <fullName evidence="11">G-protein coupled receptors family 1 profile domain-containing protein</fullName>
    </recommendedName>
</protein>
<evidence type="ECO:0000256" key="9">
    <source>
        <dbReference type="RuleBase" id="RU000688"/>
    </source>
</evidence>
<reference evidence="13" key="2">
    <citation type="journal article" date="2007" name="PLoS Biol.">
        <title>Survey sequencing and comparative analysis of the elephant shark (Callorhinchus milii) genome.</title>
        <authorList>
            <person name="Venkatesh B."/>
            <person name="Kirkness E.F."/>
            <person name="Loh Y.H."/>
            <person name="Halpern A.L."/>
            <person name="Lee A.P."/>
            <person name="Johnson J."/>
            <person name="Dandona N."/>
            <person name="Viswanathan L.D."/>
            <person name="Tay A."/>
            <person name="Venter J.C."/>
            <person name="Strausberg R.L."/>
            <person name="Brenner S."/>
        </authorList>
    </citation>
    <scope>NUCLEOTIDE SEQUENCE [LARGE SCALE GENOMIC DNA]</scope>
</reference>
<feature type="transmembrane region" description="Helical" evidence="10">
    <location>
        <begin position="123"/>
        <end position="141"/>
    </location>
</feature>
<keyword evidence="13" id="KW-1185">Reference proteome</keyword>
<feature type="transmembrane region" description="Helical" evidence="10">
    <location>
        <begin position="252"/>
        <end position="277"/>
    </location>
</feature>
<evidence type="ECO:0000256" key="3">
    <source>
        <dbReference type="ARBA" id="ARBA00022692"/>
    </source>
</evidence>
<dbReference type="SUPFAM" id="SSF81321">
    <property type="entry name" value="Family A G protein-coupled receptor-like"/>
    <property type="match status" value="1"/>
</dbReference>
<dbReference type="GO" id="GO:0004930">
    <property type="term" value="F:G protein-coupled receptor activity"/>
    <property type="evidence" value="ECO:0007669"/>
    <property type="project" value="UniProtKB-KW"/>
</dbReference>
<keyword evidence="3 9" id="KW-0812">Transmembrane</keyword>
<feature type="transmembrane region" description="Helical" evidence="10">
    <location>
        <begin position="82"/>
        <end position="103"/>
    </location>
</feature>
<dbReference type="PROSITE" id="PS50262">
    <property type="entry name" value="G_PROTEIN_RECEP_F1_2"/>
    <property type="match status" value="1"/>
</dbReference>
<dbReference type="InterPro" id="IPR000276">
    <property type="entry name" value="GPCR_Rhodpsn"/>
</dbReference>
<name>A0A4W3HVM6_CALMI</name>
<reference evidence="12" key="5">
    <citation type="submission" date="2025-09" db="UniProtKB">
        <authorList>
            <consortium name="Ensembl"/>
        </authorList>
    </citation>
    <scope>IDENTIFICATION</scope>
</reference>
<dbReference type="InterPro" id="IPR017452">
    <property type="entry name" value="GPCR_Rhodpsn_7TM"/>
</dbReference>
<evidence type="ECO:0000256" key="5">
    <source>
        <dbReference type="ARBA" id="ARBA00023040"/>
    </source>
</evidence>
<feature type="transmembrane region" description="Helical" evidence="10">
    <location>
        <begin position="52"/>
        <end position="75"/>
    </location>
</feature>
<dbReference type="GO" id="GO:0005886">
    <property type="term" value="C:plasma membrane"/>
    <property type="evidence" value="ECO:0007669"/>
    <property type="project" value="UniProtKB-SubCell"/>
</dbReference>
<dbReference type="Proteomes" id="UP000314986">
    <property type="component" value="Unassembled WGS sequence"/>
</dbReference>
<dbReference type="AlphaFoldDB" id="A0A4W3HVM6"/>
<evidence type="ECO:0000259" key="11">
    <source>
        <dbReference type="PROSITE" id="PS50262"/>
    </source>
</evidence>
<feature type="transmembrane region" description="Helical" evidence="10">
    <location>
        <begin position="161"/>
        <end position="184"/>
    </location>
</feature>
<keyword evidence="2" id="KW-1003">Cell membrane</keyword>
<evidence type="ECO:0000256" key="7">
    <source>
        <dbReference type="ARBA" id="ARBA00023170"/>
    </source>
</evidence>
<proteinExistence type="inferred from homology"/>
<accession>A0A4W3HVM6</accession>
<reference evidence="12" key="4">
    <citation type="submission" date="2025-08" db="UniProtKB">
        <authorList>
            <consortium name="Ensembl"/>
        </authorList>
    </citation>
    <scope>IDENTIFICATION</scope>
</reference>
<keyword evidence="6 10" id="KW-0472">Membrane</keyword>
<dbReference type="PROSITE" id="PS00237">
    <property type="entry name" value="G_PROTEIN_RECEP_F1_1"/>
    <property type="match status" value="1"/>
</dbReference>
<dbReference type="Gene3D" id="1.20.1070.10">
    <property type="entry name" value="Rhodopsin 7-helix transmembrane proteins"/>
    <property type="match status" value="1"/>
</dbReference>
<keyword evidence="5 9" id="KW-0297">G-protein coupled receptor</keyword>
<evidence type="ECO:0000256" key="1">
    <source>
        <dbReference type="ARBA" id="ARBA00004651"/>
    </source>
</evidence>
<reference evidence="13" key="1">
    <citation type="journal article" date="2006" name="Science">
        <title>Ancient noncoding elements conserved in the human genome.</title>
        <authorList>
            <person name="Venkatesh B."/>
            <person name="Kirkness E.F."/>
            <person name="Loh Y.H."/>
            <person name="Halpern A.L."/>
            <person name="Lee A.P."/>
            <person name="Johnson J."/>
            <person name="Dandona N."/>
            <person name="Viswanathan L.D."/>
            <person name="Tay A."/>
            <person name="Venter J.C."/>
            <person name="Strausberg R.L."/>
            <person name="Brenner S."/>
        </authorList>
    </citation>
    <scope>NUCLEOTIDE SEQUENCE [LARGE SCALE GENOMIC DNA]</scope>
</reference>
<organism evidence="12 13">
    <name type="scientific">Callorhinchus milii</name>
    <name type="common">Ghost shark</name>
    <dbReference type="NCBI Taxonomy" id="7868"/>
    <lineage>
        <taxon>Eukaryota</taxon>
        <taxon>Metazoa</taxon>
        <taxon>Chordata</taxon>
        <taxon>Craniata</taxon>
        <taxon>Vertebrata</taxon>
        <taxon>Chondrichthyes</taxon>
        <taxon>Holocephali</taxon>
        <taxon>Chimaeriformes</taxon>
        <taxon>Callorhinchidae</taxon>
        <taxon>Callorhinchus</taxon>
    </lineage>
</organism>
<dbReference type="OMA" id="KLCAGIW"/>
<dbReference type="InParanoid" id="A0A4W3HVM6"/>
<feature type="transmembrane region" description="Helical" evidence="10">
    <location>
        <begin position="297"/>
        <end position="319"/>
    </location>
</feature>
<feature type="domain" description="G-protein coupled receptors family 1 profile" evidence="11">
    <location>
        <begin position="63"/>
        <end position="316"/>
    </location>
</feature>